<gene>
    <name evidence="1" type="ORF">SAMN05444412_11916</name>
</gene>
<dbReference type="EMBL" id="FNQC01000019">
    <property type="protein sequence ID" value="SDZ51236.1"/>
    <property type="molecule type" value="Genomic_DNA"/>
</dbReference>
<keyword evidence="2" id="KW-1185">Reference proteome</keyword>
<comment type="caution">
    <text evidence="1">The sequence shown here is derived from an EMBL/GenBank/DDBJ whole genome shotgun (WGS) entry which is preliminary data.</text>
</comment>
<organism evidence="1 2">
    <name type="scientific">Rhodonellum ikkaensis</name>
    <dbReference type="NCBI Taxonomy" id="336829"/>
    <lineage>
        <taxon>Bacteria</taxon>
        <taxon>Pseudomonadati</taxon>
        <taxon>Bacteroidota</taxon>
        <taxon>Cytophagia</taxon>
        <taxon>Cytophagales</taxon>
        <taxon>Cytophagaceae</taxon>
        <taxon>Rhodonellum</taxon>
    </lineage>
</organism>
<dbReference type="Pfam" id="PF11751">
    <property type="entry name" value="PorP_SprF"/>
    <property type="match status" value="1"/>
</dbReference>
<evidence type="ECO:0000313" key="2">
    <source>
        <dbReference type="Proteomes" id="UP000199663"/>
    </source>
</evidence>
<proteinExistence type="predicted"/>
<accession>A0A1H3TLY8</accession>
<dbReference type="InterPro" id="IPR019861">
    <property type="entry name" value="PorP/SprF_Bacteroidetes"/>
</dbReference>
<reference evidence="1 2" key="1">
    <citation type="submission" date="2016-10" db="EMBL/GenBank/DDBJ databases">
        <authorList>
            <person name="Varghese N."/>
            <person name="Submissions S."/>
        </authorList>
    </citation>
    <scope>NUCLEOTIDE SEQUENCE [LARGE SCALE GENOMIC DNA]</scope>
    <source>
        <strain evidence="1 2">DSM 17997</strain>
    </source>
</reference>
<dbReference type="Proteomes" id="UP000199663">
    <property type="component" value="Unassembled WGS sequence"/>
</dbReference>
<sequence length="336" mass="37751">MYSFGFPNKKTEIKMKRIKKNIILGLLVALFSHSGNLQAQSRKFISQFSHFQGYFNPALTGYEGSVVRGFVRNQWGGIEGAPKTYFISAEMDFGELAGEVDPGLLGKNAFSVNLLQDNYGAFRENEITVNYAARIRLSERHNLRLGTGVSYQSIRLDGNALSAEEASDPTIGKYLGSFSNLNVLDFNVGMALTHANYYFSYGIHRVNGGSIQNGDEFMDGYPAEQMVQAGYRNALSENLSVTANGFYRSRKNLPDVTEFNIKVLLMDRVWIGAGHRLDYATNGQIGFLTGKLRLGYAYEFPMANSYLMPGAVHEFSVALNLFRFYERRSRDEVLIW</sequence>
<name>A0A1H3TLY8_9BACT</name>
<evidence type="ECO:0000313" key="1">
    <source>
        <dbReference type="EMBL" id="SDZ51236.1"/>
    </source>
</evidence>
<protein>
    <submittedName>
        <fullName evidence="1">Type IX secretion system membrane protein, PorP/SprF family</fullName>
    </submittedName>
</protein>
<dbReference type="NCBIfam" id="TIGR03519">
    <property type="entry name" value="T9SS_PorP_fam"/>
    <property type="match status" value="1"/>
</dbReference>